<evidence type="ECO:0000256" key="1">
    <source>
        <dbReference type="SAM" id="MobiDB-lite"/>
    </source>
</evidence>
<gene>
    <name evidence="2" type="ORF">L3081_25190</name>
</gene>
<accession>A0ABS9X7D0</accession>
<reference evidence="2" key="1">
    <citation type="submission" date="2022-01" db="EMBL/GenBank/DDBJ databases">
        <title>Colwellia maritima, isolated from seawater.</title>
        <authorList>
            <person name="Kristyanto S."/>
            <person name="Jung J."/>
            <person name="Jeon C.O."/>
        </authorList>
    </citation>
    <scope>NUCLEOTIDE SEQUENCE</scope>
    <source>
        <strain evidence="2">MSW7</strain>
    </source>
</reference>
<evidence type="ECO:0008006" key="4">
    <source>
        <dbReference type="Google" id="ProtNLM"/>
    </source>
</evidence>
<dbReference type="RefSeq" id="WP_242289327.1">
    <property type="nucleotide sequence ID" value="NZ_JAKKSL010000007.1"/>
</dbReference>
<name>A0ABS9X7D0_9GAMM</name>
<dbReference type="Proteomes" id="UP001139646">
    <property type="component" value="Unassembled WGS sequence"/>
</dbReference>
<proteinExistence type="predicted"/>
<keyword evidence="3" id="KW-1185">Reference proteome</keyword>
<organism evidence="2 3">
    <name type="scientific">Colwellia maritima</name>
    <dbReference type="NCBI Taxonomy" id="2912588"/>
    <lineage>
        <taxon>Bacteria</taxon>
        <taxon>Pseudomonadati</taxon>
        <taxon>Pseudomonadota</taxon>
        <taxon>Gammaproteobacteria</taxon>
        <taxon>Alteromonadales</taxon>
        <taxon>Colwelliaceae</taxon>
        <taxon>Colwellia</taxon>
    </lineage>
</organism>
<dbReference type="EMBL" id="JAKKSL010000007">
    <property type="protein sequence ID" value="MCI2286117.1"/>
    <property type="molecule type" value="Genomic_DNA"/>
</dbReference>
<sequence>MPLVSIGSIWLNGYCQTVKAGKQERFYNLIINNKSIRTLPSNHKEEDKNLIPYDGYRTGKGFMANLVAVERDNDPFGLLIPAMELIRFYYAVSTDMAHVIFSGDLKHQPNNVLNPEKCGFLEEENRCILHLRQHLSNEDGLVIGRILSSDEAWQGATLPHDAMMRDSLNSKFSHPESGFPFFGITNLKVRGKYIKAQDSHSKSGWRYLVLSIEHCSAPFPFENLTAGRDNDAGQSEGEDELSDKEKATAFPVSRHKTSDGKKSFQNTDEPDQAKTNEHIPLPTDRFGAITGKKVDRPEKEQCRYISRLRNAPKKDEPKNLGTGQGNSDGSETGRGHVDQTRTRRKALPASFEAFKEAIELLNQIEGIQACIRPEEEAIEYIPLTTPANKRQWSYLDSSTRTRRQVIIADIYFQHRWYSLIEFELRKSDKCKVALISNSNGEYYSNYQINYLLFQLANEKGIWKNCRIFAGKAINIITMKHTWPSEVQFCKAIYSKVNFNSVST</sequence>
<feature type="region of interest" description="Disordered" evidence="1">
    <location>
        <begin position="225"/>
        <end position="343"/>
    </location>
</feature>
<feature type="compositionally biased region" description="Basic and acidic residues" evidence="1">
    <location>
        <begin position="331"/>
        <end position="341"/>
    </location>
</feature>
<protein>
    <recommendedName>
        <fullName evidence="4">TnsE C-terminal domain-containing protein</fullName>
    </recommendedName>
</protein>
<feature type="compositionally biased region" description="Basic and acidic residues" evidence="1">
    <location>
        <begin position="292"/>
        <end position="302"/>
    </location>
</feature>
<evidence type="ECO:0000313" key="3">
    <source>
        <dbReference type="Proteomes" id="UP001139646"/>
    </source>
</evidence>
<evidence type="ECO:0000313" key="2">
    <source>
        <dbReference type="EMBL" id="MCI2286117.1"/>
    </source>
</evidence>
<comment type="caution">
    <text evidence="2">The sequence shown here is derived from an EMBL/GenBank/DDBJ whole genome shotgun (WGS) entry which is preliminary data.</text>
</comment>